<name>A0A835RKW9_VANPL</name>
<feature type="region of interest" description="Disordered" evidence="1">
    <location>
        <begin position="145"/>
        <end position="166"/>
    </location>
</feature>
<dbReference type="InterPro" id="IPR050913">
    <property type="entry name" value="AP2/ERF_ERF"/>
</dbReference>
<dbReference type="AlphaFoldDB" id="A0A835RKW9"/>
<sequence length="242" mass="27288">MEISRQSRLLDLSGFPAEVSEHLHYKTRKTTAAAKRRTVRVRPRLVRIFFTDADATDSSSSDEEADRPKQGRVKRHVHEICFDLVPHLRRPPTAKRSPEISAPPVADDPKRFRGVRRRAWGSGRRRSAIRTKGKGLKGPYAITNFPTENSPFPSPSASPAGVTSTEKSLEEVLPPFPSPTSVLRYGDVTPFDCFDFGYFDDFGFNVDQALSLTDFCLPKRRYSELEFGDFNAEDFSMEVVTS</sequence>
<accession>A0A835RKW9</accession>
<dbReference type="PANTHER" id="PTHR31194:SF166">
    <property type="entry name" value="PATHOGENESIS-RELATED GENES TRANSCRIPTIONAL ACTIVATOR PTI6"/>
    <property type="match status" value="1"/>
</dbReference>
<organism evidence="2 3">
    <name type="scientific">Vanilla planifolia</name>
    <name type="common">Vanilla</name>
    <dbReference type="NCBI Taxonomy" id="51239"/>
    <lineage>
        <taxon>Eukaryota</taxon>
        <taxon>Viridiplantae</taxon>
        <taxon>Streptophyta</taxon>
        <taxon>Embryophyta</taxon>
        <taxon>Tracheophyta</taxon>
        <taxon>Spermatophyta</taxon>
        <taxon>Magnoliopsida</taxon>
        <taxon>Liliopsida</taxon>
        <taxon>Asparagales</taxon>
        <taxon>Orchidaceae</taxon>
        <taxon>Vanilloideae</taxon>
        <taxon>Vanilleae</taxon>
        <taxon>Vanilla</taxon>
    </lineage>
</organism>
<dbReference type="PIRSF" id="PIRSF038123">
    <property type="entry name" value="PTI6"/>
    <property type="match status" value="1"/>
</dbReference>
<reference evidence="2 3" key="1">
    <citation type="journal article" date="2020" name="Nat. Food">
        <title>A phased Vanilla planifolia genome enables genetic improvement of flavour and production.</title>
        <authorList>
            <person name="Hasing T."/>
            <person name="Tang H."/>
            <person name="Brym M."/>
            <person name="Khazi F."/>
            <person name="Huang T."/>
            <person name="Chambers A.H."/>
        </authorList>
    </citation>
    <scope>NUCLEOTIDE SEQUENCE [LARGE SCALE GENOMIC DNA]</scope>
    <source>
        <tissue evidence="2">Leaf</tissue>
    </source>
</reference>
<dbReference type="OrthoDB" id="29661at2759"/>
<evidence type="ECO:0000256" key="1">
    <source>
        <dbReference type="SAM" id="MobiDB-lite"/>
    </source>
</evidence>
<protein>
    <submittedName>
        <fullName evidence="2">Uncharacterized protein</fullName>
    </submittedName>
</protein>
<evidence type="ECO:0000313" key="3">
    <source>
        <dbReference type="Proteomes" id="UP000636800"/>
    </source>
</evidence>
<proteinExistence type="predicted"/>
<dbReference type="Proteomes" id="UP000636800">
    <property type="component" value="Chromosome 3"/>
</dbReference>
<keyword evidence="3" id="KW-1185">Reference proteome</keyword>
<comment type="caution">
    <text evidence="2">The sequence shown here is derived from an EMBL/GenBank/DDBJ whole genome shotgun (WGS) entry which is preliminary data.</text>
</comment>
<dbReference type="GO" id="GO:0003700">
    <property type="term" value="F:DNA-binding transcription factor activity"/>
    <property type="evidence" value="ECO:0007669"/>
    <property type="project" value="InterPro"/>
</dbReference>
<feature type="region of interest" description="Disordered" evidence="1">
    <location>
        <begin position="89"/>
        <end position="108"/>
    </location>
</feature>
<gene>
    <name evidence="2" type="ORF">HPP92_006688</name>
</gene>
<evidence type="ECO:0000313" key="2">
    <source>
        <dbReference type="EMBL" id="KAG0487877.1"/>
    </source>
</evidence>
<dbReference type="PANTHER" id="PTHR31194">
    <property type="entry name" value="SHN SHINE , DNA BINDING / TRANSCRIPTION FACTOR"/>
    <property type="match status" value="1"/>
</dbReference>
<dbReference type="EMBL" id="JADCNL010000003">
    <property type="protein sequence ID" value="KAG0487877.1"/>
    <property type="molecule type" value="Genomic_DNA"/>
</dbReference>